<keyword evidence="6 10" id="KW-0812">Transmembrane</keyword>
<evidence type="ECO:0000256" key="8">
    <source>
        <dbReference type="ARBA" id="ARBA00022989"/>
    </source>
</evidence>
<comment type="pathway">
    <text evidence="2">Glycolipid biosynthesis; glycosylphosphatidylinositol-anchor biosynthesis.</text>
</comment>
<evidence type="ECO:0000256" key="9">
    <source>
        <dbReference type="ARBA" id="ARBA00023136"/>
    </source>
</evidence>
<accession>A0ABV6V8W3</accession>
<comment type="subcellular location">
    <subcellularLocation>
        <location evidence="1">Endoplasmic reticulum membrane</location>
        <topology evidence="1">Multi-pass membrane protein</topology>
    </subcellularLocation>
</comment>
<name>A0ABV6V8W3_9ACTN</name>
<evidence type="ECO:0000256" key="2">
    <source>
        <dbReference type="ARBA" id="ARBA00004687"/>
    </source>
</evidence>
<reference evidence="12 13" key="1">
    <citation type="submission" date="2024-09" db="EMBL/GenBank/DDBJ databases">
        <authorList>
            <person name="Lee S.D."/>
        </authorList>
    </citation>
    <scope>NUCLEOTIDE SEQUENCE [LARGE SCALE GENOMIC DNA]</scope>
    <source>
        <strain evidence="12 13">N1-1</strain>
    </source>
</reference>
<sequence length="431" mass="44893">MTTALVPPRRIPDPAERGIRAGATRTAVRRTAVAVGGYLAVRAVGLLALLAYGSARHLPVLARLGGSWDAGWYVRIVRTGYGVSNGLIGHHGIPYSPRAFFPLYPGLAEPLYRLLPFGAATDLALVSAVAGAAAAAGIHSCAAHCHGHRTGVVAAVLWGVLPLAAVENMGYSESLFTAFAAWTLYAVLTRRWLAAGVLSVLAGLTRPTAMAVTAAVAAAALVELHRLYRQHRLHRQPRGEGWQRPLAAALLAPLGWLGYMLWTGRAVGSWSGYFHIQDAWGSSFDGGLSAVRRLLHLLAGSQHRAAGSGSAAAAGPAAHTPHISTAVTVLTVLVMAATVLAGLGLFVLALIRRQPLPLLVYSAALLVMDLGNSSSSPPLARFLLPAFALLFPAAEWLAGLRRGTTVALLGSCALLSGLYGIVVVFLAGAPA</sequence>
<feature type="transmembrane region" description="Helical" evidence="10">
    <location>
        <begin position="32"/>
        <end position="52"/>
    </location>
</feature>
<keyword evidence="4" id="KW-0328">Glycosyltransferase</keyword>
<dbReference type="EMBL" id="JBHEZX010000005">
    <property type="protein sequence ID" value="MFC1410157.1"/>
    <property type="molecule type" value="Genomic_DNA"/>
</dbReference>
<dbReference type="Pfam" id="PF13231">
    <property type="entry name" value="PMT_2"/>
    <property type="match status" value="1"/>
</dbReference>
<evidence type="ECO:0000256" key="5">
    <source>
        <dbReference type="ARBA" id="ARBA00022679"/>
    </source>
</evidence>
<feature type="transmembrane region" description="Helical" evidence="10">
    <location>
        <begin position="326"/>
        <end position="351"/>
    </location>
</feature>
<gene>
    <name evidence="12" type="ORF">ACEZDG_12855</name>
</gene>
<dbReference type="RefSeq" id="WP_380507298.1">
    <property type="nucleotide sequence ID" value="NZ_JBHEZX010000005.1"/>
</dbReference>
<evidence type="ECO:0000259" key="11">
    <source>
        <dbReference type="Pfam" id="PF13231"/>
    </source>
</evidence>
<feature type="transmembrane region" description="Helical" evidence="10">
    <location>
        <begin position="382"/>
        <end position="399"/>
    </location>
</feature>
<evidence type="ECO:0000313" key="13">
    <source>
        <dbReference type="Proteomes" id="UP001592582"/>
    </source>
</evidence>
<evidence type="ECO:0000256" key="4">
    <source>
        <dbReference type="ARBA" id="ARBA00022676"/>
    </source>
</evidence>
<dbReference type="Proteomes" id="UP001592582">
    <property type="component" value="Unassembled WGS sequence"/>
</dbReference>
<dbReference type="PANTHER" id="PTHR12468:SF2">
    <property type="entry name" value="GPI MANNOSYLTRANSFERASE 2"/>
    <property type="match status" value="1"/>
</dbReference>
<keyword evidence="8 10" id="KW-1133">Transmembrane helix</keyword>
<comment type="caution">
    <text evidence="12">The sequence shown here is derived from an EMBL/GenBank/DDBJ whole genome shotgun (WGS) entry which is preliminary data.</text>
</comment>
<feature type="transmembrane region" description="Helical" evidence="10">
    <location>
        <begin position="406"/>
        <end position="429"/>
    </location>
</feature>
<dbReference type="InterPro" id="IPR038731">
    <property type="entry name" value="RgtA/B/C-like"/>
</dbReference>
<dbReference type="InterPro" id="IPR007315">
    <property type="entry name" value="PIG-V/Gpi18"/>
</dbReference>
<feature type="transmembrane region" description="Helical" evidence="10">
    <location>
        <begin position="114"/>
        <end position="138"/>
    </location>
</feature>
<proteinExistence type="predicted"/>
<keyword evidence="13" id="KW-1185">Reference proteome</keyword>
<keyword evidence="7" id="KW-0256">Endoplasmic reticulum</keyword>
<feature type="transmembrane region" description="Helical" evidence="10">
    <location>
        <begin position="150"/>
        <end position="171"/>
    </location>
</feature>
<keyword evidence="3" id="KW-0337">GPI-anchor biosynthesis</keyword>
<evidence type="ECO:0000256" key="1">
    <source>
        <dbReference type="ARBA" id="ARBA00004477"/>
    </source>
</evidence>
<keyword evidence="9 10" id="KW-0472">Membrane</keyword>
<evidence type="ECO:0000256" key="3">
    <source>
        <dbReference type="ARBA" id="ARBA00022502"/>
    </source>
</evidence>
<keyword evidence="5" id="KW-0808">Transferase</keyword>
<evidence type="ECO:0000256" key="10">
    <source>
        <dbReference type="SAM" id="Phobius"/>
    </source>
</evidence>
<feature type="domain" description="Glycosyltransferase RgtA/B/C/D-like" evidence="11">
    <location>
        <begin position="121"/>
        <end position="223"/>
    </location>
</feature>
<evidence type="ECO:0000256" key="6">
    <source>
        <dbReference type="ARBA" id="ARBA00022692"/>
    </source>
</evidence>
<evidence type="ECO:0000313" key="12">
    <source>
        <dbReference type="EMBL" id="MFC1410157.1"/>
    </source>
</evidence>
<protein>
    <recommendedName>
        <fullName evidence="11">Glycosyltransferase RgtA/B/C/D-like domain-containing protein</fullName>
    </recommendedName>
</protein>
<feature type="transmembrane region" description="Helical" evidence="10">
    <location>
        <begin position="191"/>
        <end position="224"/>
    </location>
</feature>
<dbReference type="PANTHER" id="PTHR12468">
    <property type="entry name" value="GPI MANNOSYLTRANSFERASE 2"/>
    <property type="match status" value="1"/>
</dbReference>
<evidence type="ECO:0000256" key="7">
    <source>
        <dbReference type="ARBA" id="ARBA00022824"/>
    </source>
</evidence>
<organism evidence="12 13">
    <name type="scientific">Streptacidiphilus alkalitolerans</name>
    <dbReference type="NCBI Taxonomy" id="3342712"/>
    <lineage>
        <taxon>Bacteria</taxon>
        <taxon>Bacillati</taxon>
        <taxon>Actinomycetota</taxon>
        <taxon>Actinomycetes</taxon>
        <taxon>Kitasatosporales</taxon>
        <taxon>Streptomycetaceae</taxon>
        <taxon>Streptacidiphilus</taxon>
    </lineage>
</organism>